<keyword evidence="13" id="KW-1185">Reference proteome</keyword>
<gene>
    <name evidence="12" type="ORF">PQR79_00420</name>
</gene>
<dbReference type="PROSITE" id="PS50111">
    <property type="entry name" value="CHEMOTAXIS_TRANSDUC_2"/>
    <property type="match status" value="1"/>
</dbReference>
<comment type="subcellular location">
    <subcellularLocation>
        <location evidence="1">Membrane</location>
        <topology evidence="1">Multi-pass membrane protein</topology>
    </subcellularLocation>
</comment>
<dbReference type="PROSITE" id="PS50906">
    <property type="entry name" value="NIT"/>
    <property type="match status" value="1"/>
</dbReference>
<evidence type="ECO:0000313" key="13">
    <source>
        <dbReference type="Proteomes" id="UP001213691"/>
    </source>
</evidence>
<feature type="domain" description="Methyl-accepting transducer" evidence="9">
    <location>
        <begin position="391"/>
        <end position="627"/>
    </location>
</feature>
<dbReference type="SMART" id="SM00304">
    <property type="entry name" value="HAMP"/>
    <property type="match status" value="1"/>
</dbReference>
<dbReference type="Pfam" id="PF00015">
    <property type="entry name" value="MCPsignal"/>
    <property type="match status" value="1"/>
</dbReference>
<dbReference type="PROSITE" id="PS50885">
    <property type="entry name" value="HAMP"/>
    <property type="match status" value="1"/>
</dbReference>
<dbReference type="Pfam" id="PF08376">
    <property type="entry name" value="NIT"/>
    <property type="match status" value="1"/>
</dbReference>
<feature type="domain" description="NIT" evidence="11">
    <location>
        <begin position="55"/>
        <end position="302"/>
    </location>
</feature>
<evidence type="ECO:0000256" key="2">
    <source>
        <dbReference type="ARBA" id="ARBA00022692"/>
    </source>
</evidence>
<dbReference type="Pfam" id="PF00672">
    <property type="entry name" value="HAMP"/>
    <property type="match status" value="1"/>
</dbReference>
<evidence type="ECO:0000259" key="11">
    <source>
        <dbReference type="PROSITE" id="PS50906"/>
    </source>
</evidence>
<dbReference type="Gene3D" id="1.10.287.950">
    <property type="entry name" value="Methyl-accepting chemotaxis protein"/>
    <property type="match status" value="1"/>
</dbReference>
<dbReference type="CDD" id="cd06225">
    <property type="entry name" value="HAMP"/>
    <property type="match status" value="1"/>
</dbReference>
<comment type="similarity">
    <text evidence="6">Belongs to the methyl-accepting chemotaxis (MCP) protein family.</text>
</comment>
<evidence type="ECO:0000313" key="12">
    <source>
        <dbReference type="EMBL" id="MDD8057605.1"/>
    </source>
</evidence>
<sequence length="666" mass="73108">MNWQWISNLKISRKLALLVLPPLFISIVFGGLFVSSKYTSKQQLELVIDLSNVAIINSALVHELQKERGMSAGYIGSKGQSFKDALPNQRNLTDAQIARFKQFAQQDDFPTQLQAAYDQVASSLTQITAMRRNVSNLTITVAEQVSYYTQMNTLLLSMVDAAASQSLESELSMRLKAFAAYLQLKERAGIERAVLSTTFGHSEFAPNLYRKFVTLVAEQHTYGERFMAAAHSSNIELFKQAQRTKAMADVQALREVAFAQNSAAMLAQNPEDWFKISTARITILTQLEKQLADDLTRLSQQKLDQATEQMYFSITVLIAALTFVIFMSLAVTRCLHDSLAVLHKKIIHAGNQFDLTTRLPHQSEDEFGQISQAFNQMMTEFEEVIGQVRINAVNLVNAVEQMNGYTRSLQSDVLQGSSEAEQVASAMTEMSATVHEIAANAVQASDASAKANLEAKNGEMGVNKTSDAIQILAHEIADAADAIGRLDADVQSIVTILDVISSIAEQTNLLALNAAIEAARAGEQGRGFAVVADEVRTLAQRSQTSTEDIKNMTERLQTGAATAVSAMKRGQQQAQVSVDESKLAGNELKLIADHVSVIDSMNEQIAASTHEQSAVAEEVNRNAMKITEIYHHTQDISQQLASLNDNLLSDASNMSQQVSKFTLSKQ</sequence>
<evidence type="ECO:0000256" key="7">
    <source>
        <dbReference type="PROSITE-ProRule" id="PRU00284"/>
    </source>
</evidence>
<feature type="domain" description="HAMP" evidence="10">
    <location>
        <begin position="354"/>
        <end position="386"/>
    </location>
</feature>
<dbReference type="PANTHER" id="PTHR32089:SF119">
    <property type="entry name" value="METHYL-ACCEPTING CHEMOTAXIS PROTEIN CTPL"/>
    <property type="match status" value="1"/>
</dbReference>
<keyword evidence="3 8" id="KW-1133">Transmembrane helix</keyword>
<protein>
    <submittedName>
        <fullName evidence="12">Methyl-accepting chemotaxis protein</fullName>
    </submittedName>
</protein>
<keyword evidence="4 8" id="KW-0472">Membrane</keyword>
<reference evidence="12 13" key="1">
    <citation type="submission" date="2023-02" db="EMBL/GenBank/DDBJ databases">
        <title>Genome sequence of Shewanella metallivivens ER-Te-42B-Light, sp. nov., enriched from sulfide tube worms (Riftia pachyptila) isolated from Explorer Ridge in the Pacific Ocean.</title>
        <authorList>
            <person name="Maltman C."/>
            <person name="Kuzyk S.B."/>
            <person name="Kyndt J.A."/>
            <person name="Yurkov V."/>
        </authorList>
    </citation>
    <scope>NUCLEOTIDE SEQUENCE [LARGE SCALE GENOMIC DNA]</scope>
    <source>
        <strain evidence="12 13">ER-Te-42B-Light</strain>
    </source>
</reference>
<dbReference type="InterPro" id="IPR003660">
    <property type="entry name" value="HAMP_dom"/>
</dbReference>
<evidence type="ECO:0000259" key="10">
    <source>
        <dbReference type="PROSITE" id="PS50885"/>
    </source>
</evidence>
<dbReference type="PANTHER" id="PTHR32089">
    <property type="entry name" value="METHYL-ACCEPTING CHEMOTAXIS PROTEIN MCPB"/>
    <property type="match status" value="1"/>
</dbReference>
<evidence type="ECO:0000256" key="5">
    <source>
        <dbReference type="ARBA" id="ARBA00023224"/>
    </source>
</evidence>
<evidence type="ECO:0000256" key="3">
    <source>
        <dbReference type="ARBA" id="ARBA00022989"/>
    </source>
</evidence>
<dbReference type="EMBL" id="JAQQPZ010000001">
    <property type="protein sequence ID" value="MDD8057605.1"/>
    <property type="molecule type" value="Genomic_DNA"/>
</dbReference>
<evidence type="ECO:0000256" key="8">
    <source>
        <dbReference type="SAM" id="Phobius"/>
    </source>
</evidence>
<dbReference type="RefSeq" id="WP_238106056.1">
    <property type="nucleotide sequence ID" value="NZ_JAQQPZ010000001.1"/>
</dbReference>
<organism evidence="12 13">
    <name type="scientific">Shewanella metallivivens</name>
    <dbReference type="NCBI Taxonomy" id="2872342"/>
    <lineage>
        <taxon>Bacteria</taxon>
        <taxon>Pseudomonadati</taxon>
        <taxon>Pseudomonadota</taxon>
        <taxon>Gammaproteobacteria</taxon>
        <taxon>Alteromonadales</taxon>
        <taxon>Shewanellaceae</taxon>
        <taxon>Shewanella</taxon>
    </lineage>
</organism>
<comment type="caution">
    <text evidence="12">The sequence shown here is derived from an EMBL/GenBank/DDBJ whole genome shotgun (WGS) entry which is preliminary data.</text>
</comment>
<evidence type="ECO:0000256" key="6">
    <source>
        <dbReference type="ARBA" id="ARBA00029447"/>
    </source>
</evidence>
<accession>A0ABT5TG68</accession>
<feature type="transmembrane region" description="Helical" evidence="8">
    <location>
        <begin position="310"/>
        <end position="335"/>
    </location>
</feature>
<evidence type="ECO:0000256" key="1">
    <source>
        <dbReference type="ARBA" id="ARBA00004141"/>
    </source>
</evidence>
<keyword evidence="2 8" id="KW-0812">Transmembrane</keyword>
<keyword evidence="5 7" id="KW-0807">Transducer</keyword>
<name>A0ABT5TG68_9GAMM</name>
<proteinExistence type="inferred from homology"/>
<dbReference type="CDD" id="cd11386">
    <property type="entry name" value="MCP_signal"/>
    <property type="match status" value="1"/>
</dbReference>
<evidence type="ECO:0000259" key="9">
    <source>
        <dbReference type="PROSITE" id="PS50111"/>
    </source>
</evidence>
<dbReference type="InterPro" id="IPR004089">
    <property type="entry name" value="MCPsignal_dom"/>
</dbReference>
<evidence type="ECO:0000256" key="4">
    <source>
        <dbReference type="ARBA" id="ARBA00023136"/>
    </source>
</evidence>
<dbReference type="InterPro" id="IPR010910">
    <property type="entry name" value="Nitrate/nitrite_sensing_bac"/>
</dbReference>
<dbReference type="Proteomes" id="UP001213691">
    <property type="component" value="Unassembled WGS sequence"/>
</dbReference>
<dbReference type="SMART" id="SM00283">
    <property type="entry name" value="MA"/>
    <property type="match status" value="1"/>
</dbReference>
<dbReference type="InterPro" id="IPR013587">
    <property type="entry name" value="Nitrate/nitrite_sensing"/>
</dbReference>
<dbReference type="SUPFAM" id="SSF58104">
    <property type="entry name" value="Methyl-accepting chemotaxis protein (MCP) signaling domain"/>
    <property type="match status" value="1"/>
</dbReference>